<proteinExistence type="predicted"/>
<name>E0XY22_9DELT</name>
<accession>E0XY22</accession>
<evidence type="ECO:0000256" key="1">
    <source>
        <dbReference type="SAM" id="MobiDB-lite"/>
    </source>
</evidence>
<reference evidence="2" key="1">
    <citation type="journal article" date="2011" name="Environ. Microbiol.">
        <title>Time-series analyses of Monterey Bay coastal microbial picoplankton using a 'genome proxy' microarray.</title>
        <authorList>
            <person name="Rich V.I."/>
            <person name="Pham V.D."/>
            <person name="Eppley J."/>
            <person name="Shi Y."/>
            <person name="DeLong E.F."/>
        </authorList>
    </citation>
    <scope>NUCLEOTIDE SEQUENCE</scope>
</reference>
<feature type="region of interest" description="Disordered" evidence="1">
    <location>
        <begin position="381"/>
        <end position="435"/>
    </location>
</feature>
<dbReference type="AlphaFoldDB" id="E0XY22"/>
<organism evidence="2">
    <name type="scientific">uncultured delta proteobacterium HF0500_03A04</name>
    <dbReference type="NCBI Taxonomy" id="710834"/>
    <lineage>
        <taxon>Bacteria</taxon>
        <taxon>Deltaproteobacteria</taxon>
        <taxon>environmental samples</taxon>
    </lineage>
</organism>
<protein>
    <submittedName>
        <fullName evidence="2">Uncharacterized protein</fullName>
    </submittedName>
</protein>
<dbReference type="EMBL" id="GU474917">
    <property type="protein sequence ID" value="ADI19313.1"/>
    <property type="molecule type" value="Genomic_DNA"/>
</dbReference>
<feature type="compositionally biased region" description="Basic and acidic residues" evidence="1">
    <location>
        <begin position="381"/>
        <end position="421"/>
    </location>
</feature>
<evidence type="ECO:0000313" key="2">
    <source>
        <dbReference type="EMBL" id="ADI19313.1"/>
    </source>
</evidence>
<sequence length="435" mass="48871">MTAITDADQIKKLGEFEDPLTFFPTLGAAVGKLISQVRSQEKNAPKSAVFRKAAEFRKQATTTTELDHSGGRLVELSGFRGGAKLVQRLLTTPRNSEARLILVKHALKHPETDNPLIFRDALALCFLEIELGVLNADNLRLAQLIQRRYLGSLILALEDIVSHEAAASGEGSTQRKGIWYLKEIAKNIKLRSLDSDFVIDLPSVLETGRLRRDDVVRKFGGLAEVLGNLPLAKHCHERMHGILEKVHKQLPIAGCHRSILLRKNVRLQMVAFTAGQRELESQISEQMETAMSLLKQSLKLLGRTGTRQERAVCVREFGLLTQTFHHYMPRLGHQLTRSHTSNLEMAIGLLRKIAGERGIPELHQKLVKNLDELKVLGEVAGEEKSDAEKTSPLDEEPVNKFFDKEVPEDQSFRSDHDESGRKRPSFFEKQLPKDL</sequence>